<dbReference type="PANTHER" id="PTHR12741">
    <property type="entry name" value="LYST-INTERACTING PROTEIN LIP5 DOPAMINE RESPONSIVE PROTEIN DRG-1"/>
    <property type="match status" value="1"/>
</dbReference>
<evidence type="ECO:0000313" key="2">
    <source>
        <dbReference type="EMBL" id="KAH9316139.1"/>
    </source>
</evidence>
<dbReference type="GO" id="GO:0046527">
    <property type="term" value="F:glucosyltransferase activity"/>
    <property type="evidence" value="ECO:0007669"/>
    <property type="project" value="TreeGrafter"/>
</dbReference>
<feature type="domain" description="Callose synthase helical" evidence="1">
    <location>
        <begin position="1"/>
        <end position="110"/>
    </location>
</feature>
<dbReference type="Proteomes" id="UP000824469">
    <property type="component" value="Unassembled WGS sequence"/>
</dbReference>
<sequence length="160" mass="18686">EERVISEIFEKVEASIADGTLLKKFKMKELYLLYTKFVDLIELLLKNDENKSHTIILLQDMLEVVTWDMIEDGEGYLDPSHDSHSRQDYGTTASDTWMEQIKKLHLLLTVKESDMDDPVKLEAQRHIAFFKNSLFMDIPNAPEVRHMLSSSVLTPYYMEE</sequence>
<gene>
    <name evidence="2" type="ORF">KI387_024766</name>
</gene>
<dbReference type="OMA" id="HIAFFKN"/>
<reference evidence="2 3" key="1">
    <citation type="journal article" date="2021" name="Nat. Plants">
        <title>The Taxus genome provides insights into paclitaxel biosynthesis.</title>
        <authorList>
            <person name="Xiong X."/>
            <person name="Gou J."/>
            <person name="Liao Q."/>
            <person name="Li Y."/>
            <person name="Zhou Q."/>
            <person name="Bi G."/>
            <person name="Li C."/>
            <person name="Du R."/>
            <person name="Wang X."/>
            <person name="Sun T."/>
            <person name="Guo L."/>
            <person name="Liang H."/>
            <person name="Lu P."/>
            <person name="Wu Y."/>
            <person name="Zhang Z."/>
            <person name="Ro D.K."/>
            <person name="Shang Y."/>
            <person name="Huang S."/>
            <person name="Yan J."/>
        </authorList>
    </citation>
    <scope>NUCLEOTIDE SEQUENCE [LARGE SCALE GENOMIC DNA]</scope>
    <source>
        <strain evidence="2">Ta-2019</strain>
    </source>
</reference>
<organism evidence="2 3">
    <name type="scientific">Taxus chinensis</name>
    <name type="common">Chinese yew</name>
    <name type="synonym">Taxus wallichiana var. chinensis</name>
    <dbReference type="NCBI Taxonomy" id="29808"/>
    <lineage>
        <taxon>Eukaryota</taxon>
        <taxon>Viridiplantae</taxon>
        <taxon>Streptophyta</taxon>
        <taxon>Embryophyta</taxon>
        <taxon>Tracheophyta</taxon>
        <taxon>Spermatophyta</taxon>
        <taxon>Pinopsida</taxon>
        <taxon>Pinidae</taxon>
        <taxon>Conifers II</taxon>
        <taxon>Cupressales</taxon>
        <taxon>Taxaceae</taxon>
        <taxon>Taxus</taxon>
    </lineage>
</organism>
<proteinExistence type="predicted"/>
<dbReference type="AlphaFoldDB" id="A0AA38G872"/>
<evidence type="ECO:0000313" key="3">
    <source>
        <dbReference type="Proteomes" id="UP000824469"/>
    </source>
</evidence>
<evidence type="ECO:0000259" key="1">
    <source>
        <dbReference type="Pfam" id="PF25968"/>
    </source>
</evidence>
<keyword evidence="3" id="KW-1185">Reference proteome</keyword>
<feature type="non-terminal residue" evidence="2">
    <location>
        <position position="1"/>
    </location>
</feature>
<protein>
    <recommendedName>
        <fullName evidence="1">Callose synthase helical domain-containing protein</fullName>
    </recommendedName>
</protein>
<name>A0AA38G872_TAXCH</name>
<feature type="non-terminal residue" evidence="2">
    <location>
        <position position="160"/>
    </location>
</feature>
<dbReference type="PANTHER" id="PTHR12741:SF48">
    <property type="entry name" value="1,3-BETA-GLUCAN SYNTHASE COMPONENT FKS1-RELATED"/>
    <property type="match status" value="1"/>
</dbReference>
<accession>A0AA38G872</accession>
<dbReference type="Pfam" id="PF25968">
    <property type="entry name" value="CALS1"/>
    <property type="match status" value="1"/>
</dbReference>
<dbReference type="GO" id="GO:0005886">
    <property type="term" value="C:plasma membrane"/>
    <property type="evidence" value="ECO:0007669"/>
    <property type="project" value="TreeGrafter"/>
</dbReference>
<comment type="caution">
    <text evidence="2">The sequence shown here is derived from an EMBL/GenBank/DDBJ whole genome shotgun (WGS) entry which is preliminary data.</text>
</comment>
<dbReference type="InterPro" id="IPR058851">
    <property type="entry name" value="CALS1_helical"/>
</dbReference>
<dbReference type="EMBL" id="JAHRHJ020000005">
    <property type="protein sequence ID" value="KAH9316139.1"/>
    <property type="molecule type" value="Genomic_DNA"/>
</dbReference>